<evidence type="ECO:0008006" key="4">
    <source>
        <dbReference type="Google" id="ProtNLM"/>
    </source>
</evidence>
<proteinExistence type="predicted"/>
<dbReference type="EMBL" id="BNED01000005">
    <property type="protein sequence ID" value="GHI80696.1"/>
    <property type="molecule type" value="Genomic_DNA"/>
</dbReference>
<keyword evidence="3" id="KW-1185">Reference proteome</keyword>
<comment type="caution">
    <text evidence="2">The sequence shown here is derived from an EMBL/GenBank/DDBJ whole genome shotgun (WGS) entry which is preliminary data.</text>
</comment>
<evidence type="ECO:0000256" key="1">
    <source>
        <dbReference type="SAM" id="MobiDB-lite"/>
    </source>
</evidence>
<feature type="compositionally biased region" description="Polar residues" evidence="1">
    <location>
        <begin position="1"/>
        <end position="19"/>
    </location>
</feature>
<feature type="region of interest" description="Disordered" evidence="1">
    <location>
        <begin position="1"/>
        <end position="37"/>
    </location>
</feature>
<organism evidence="2 3">
    <name type="scientific">Streptomyces spororaveus</name>
    <dbReference type="NCBI Taxonomy" id="284039"/>
    <lineage>
        <taxon>Bacteria</taxon>
        <taxon>Bacillati</taxon>
        <taxon>Actinomycetota</taxon>
        <taxon>Actinomycetes</taxon>
        <taxon>Kitasatosporales</taxon>
        <taxon>Streptomycetaceae</taxon>
        <taxon>Streptomyces</taxon>
    </lineage>
</organism>
<name>A0ABQ3TJW7_9ACTN</name>
<accession>A0ABQ3TJW7</accession>
<protein>
    <recommendedName>
        <fullName evidence="4">PilZ domain-containing protein</fullName>
    </recommendedName>
</protein>
<evidence type="ECO:0000313" key="3">
    <source>
        <dbReference type="Proteomes" id="UP000608522"/>
    </source>
</evidence>
<dbReference type="RefSeq" id="WP_202202000.1">
    <property type="nucleotide sequence ID" value="NZ_BAAATO010000054.1"/>
</dbReference>
<gene>
    <name evidence="2" type="ORF">Sspor_62570</name>
</gene>
<dbReference type="Proteomes" id="UP000608522">
    <property type="component" value="Unassembled WGS sequence"/>
</dbReference>
<sequence>MTHSNLREPSTGNTASGGSVQAGPGRAIPATDASGGKALLNPEMAARPFDFRGHGVFEREVTLPGSRGAGTMVLASITEFSPVTDDPIMGSAIVTLHSVAPQSGGTVKVRMEVRWPEDLSVRVQFMYFL</sequence>
<reference evidence="3" key="1">
    <citation type="submission" date="2023-07" db="EMBL/GenBank/DDBJ databases">
        <title>Whole genome shotgun sequence of Streptomyces spororaveus NBRC 15456.</title>
        <authorList>
            <person name="Komaki H."/>
            <person name="Tamura T."/>
        </authorList>
    </citation>
    <scope>NUCLEOTIDE SEQUENCE [LARGE SCALE GENOMIC DNA]</scope>
    <source>
        <strain evidence="3">NBRC 15456</strain>
    </source>
</reference>
<evidence type="ECO:0000313" key="2">
    <source>
        <dbReference type="EMBL" id="GHI80696.1"/>
    </source>
</evidence>